<evidence type="ECO:0000256" key="8">
    <source>
        <dbReference type="ARBA" id="ARBA00023012"/>
    </source>
</evidence>
<dbReference type="Pfam" id="PF07730">
    <property type="entry name" value="HisKA_3"/>
    <property type="match status" value="1"/>
</dbReference>
<keyword evidence="8" id="KW-0902">Two-component regulatory system</keyword>
<evidence type="ECO:0000256" key="5">
    <source>
        <dbReference type="ARBA" id="ARBA00022741"/>
    </source>
</evidence>
<keyword evidence="4" id="KW-0808">Transferase</keyword>
<keyword evidence="10" id="KW-1133">Transmembrane helix</keyword>
<dbReference type="EMBL" id="JACCBK010000001">
    <property type="protein sequence ID" value="NYD86513.1"/>
    <property type="molecule type" value="Genomic_DNA"/>
</dbReference>
<name>A0A7Y9FFQ4_9CELL</name>
<gene>
    <name evidence="12" type="ORF">BKA21_002062</name>
</gene>
<dbReference type="GO" id="GO:0000155">
    <property type="term" value="F:phosphorelay sensor kinase activity"/>
    <property type="evidence" value="ECO:0007669"/>
    <property type="project" value="InterPro"/>
</dbReference>
<dbReference type="Gene3D" id="3.30.565.10">
    <property type="entry name" value="Histidine kinase-like ATPase, C-terminal domain"/>
    <property type="match status" value="1"/>
</dbReference>
<feature type="transmembrane region" description="Helical" evidence="10">
    <location>
        <begin position="35"/>
        <end position="52"/>
    </location>
</feature>
<evidence type="ECO:0000256" key="7">
    <source>
        <dbReference type="ARBA" id="ARBA00022840"/>
    </source>
</evidence>
<evidence type="ECO:0000256" key="2">
    <source>
        <dbReference type="ARBA" id="ARBA00012438"/>
    </source>
</evidence>
<evidence type="ECO:0000259" key="11">
    <source>
        <dbReference type="Pfam" id="PF07730"/>
    </source>
</evidence>
<feature type="transmembrane region" description="Helical" evidence="10">
    <location>
        <begin position="64"/>
        <end position="92"/>
    </location>
</feature>
<keyword evidence="9" id="KW-0175">Coiled coil</keyword>
<keyword evidence="3" id="KW-0597">Phosphoprotein</keyword>
<evidence type="ECO:0000313" key="13">
    <source>
        <dbReference type="Proteomes" id="UP000577956"/>
    </source>
</evidence>
<dbReference type="InterPro" id="IPR011712">
    <property type="entry name" value="Sig_transdc_His_kin_sub3_dim/P"/>
</dbReference>
<dbReference type="Proteomes" id="UP000577956">
    <property type="component" value="Unassembled WGS sequence"/>
</dbReference>
<keyword evidence="7" id="KW-0067">ATP-binding</keyword>
<reference evidence="12 13" key="1">
    <citation type="submission" date="2020-07" db="EMBL/GenBank/DDBJ databases">
        <title>Sequencing the genomes of 1000 actinobacteria strains.</title>
        <authorList>
            <person name="Klenk H.-P."/>
        </authorList>
    </citation>
    <scope>NUCLEOTIDE SEQUENCE [LARGE SCALE GENOMIC DNA]</scope>
    <source>
        <strain evidence="12 13">DSM 24482</strain>
    </source>
</reference>
<evidence type="ECO:0000313" key="12">
    <source>
        <dbReference type="EMBL" id="NYD86513.1"/>
    </source>
</evidence>
<evidence type="ECO:0000256" key="9">
    <source>
        <dbReference type="SAM" id="Coils"/>
    </source>
</evidence>
<evidence type="ECO:0000256" key="6">
    <source>
        <dbReference type="ARBA" id="ARBA00022777"/>
    </source>
</evidence>
<feature type="transmembrane region" description="Helical" evidence="10">
    <location>
        <begin position="104"/>
        <end position="137"/>
    </location>
</feature>
<accession>A0A7Y9FFQ4</accession>
<comment type="catalytic activity">
    <reaction evidence="1">
        <text>ATP + protein L-histidine = ADP + protein N-phospho-L-histidine.</text>
        <dbReference type="EC" id="2.7.13.3"/>
    </reaction>
</comment>
<dbReference type="InterPro" id="IPR050482">
    <property type="entry name" value="Sensor_HK_TwoCompSys"/>
</dbReference>
<feature type="coiled-coil region" evidence="9">
    <location>
        <begin position="140"/>
        <end position="167"/>
    </location>
</feature>
<keyword evidence="10" id="KW-0472">Membrane</keyword>
<dbReference type="AlphaFoldDB" id="A0A7Y9FFQ4"/>
<proteinExistence type="predicted"/>
<dbReference type="PANTHER" id="PTHR24421:SF10">
    <property type="entry name" value="NITRATE_NITRITE SENSOR PROTEIN NARQ"/>
    <property type="match status" value="1"/>
</dbReference>
<evidence type="ECO:0000256" key="1">
    <source>
        <dbReference type="ARBA" id="ARBA00000085"/>
    </source>
</evidence>
<evidence type="ECO:0000256" key="3">
    <source>
        <dbReference type="ARBA" id="ARBA00022553"/>
    </source>
</evidence>
<dbReference type="EC" id="2.7.13.3" evidence="2"/>
<dbReference type="SUPFAM" id="SSF55874">
    <property type="entry name" value="ATPase domain of HSP90 chaperone/DNA topoisomerase II/histidine kinase"/>
    <property type="match status" value="1"/>
</dbReference>
<keyword evidence="6 12" id="KW-0418">Kinase</keyword>
<dbReference type="CDD" id="cd16917">
    <property type="entry name" value="HATPase_UhpB-NarQ-NarX-like"/>
    <property type="match status" value="1"/>
</dbReference>
<dbReference type="PANTHER" id="PTHR24421">
    <property type="entry name" value="NITRATE/NITRITE SENSOR PROTEIN NARX-RELATED"/>
    <property type="match status" value="1"/>
</dbReference>
<comment type="caution">
    <text evidence="12">The sequence shown here is derived from an EMBL/GenBank/DDBJ whole genome shotgun (WGS) entry which is preliminary data.</text>
</comment>
<keyword evidence="10" id="KW-0812">Transmembrane</keyword>
<dbReference type="InterPro" id="IPR036890">
    <property type="entry name" value="HATPase_C_sf"/>
</dbReference>
<protein>
    <recommendedName>
        <fullName evidence="2">histidine kinase</fullName>
        <ecNumber evidence="2">2.7.13.3</ecNumber>
    </recommendedName>
</protein>
<dbReference type="GO" id="GO:0005524">
    <property type="term" value="F:ATP binding"/>
    <property type="evidence" value="ECO:0007669"/>
    <property type="project" value="UniProtKB-KW"/>
</dbReference>
<dbReference type="RefSeq" id="WP_203793472.1">
    <property type="nucleotide sequence ID" value="NZ_BONN01000004.1"/>
</dbReference>
<feature type="domain" description="Signal transduction histidine kinase subgroup 3 dimerisation and phosphoacceptor" evidence="11">
    <location>
        <begin position="172"/>
        <end position="237"/>
    </location>
</feature>
<organism evidence="12 13">
    <name type="scientific">Cellulomonas oligotrophica</name>
    <dbReference type="NCBI Taxonomy" id="931536"/>
    <lineage>
        <taxon>Bacteria</taxon>
        <taxon>Bacillati</taxon>
        <taxon>Actinomycetota</taxon>
        <taxon>Actinomycetes</taxon>
        <taxon>Micrococcales</taxon>
        <taxon>Cellulomonadaceae</taxon>
        <taxon>Cellulomonas</taxon>
    </lineage>
</organism>
<dbReference type="Gene3D" id="1.20.5.1930">
    <property type="match status" value="1"/>
</dbReference>
<evidence type="ECO:0000256" key="4">
    <source>
        <dbReference type="ARBA" id="ARBA00022679"/>
    </source>
</evidence>
<keyword evidence="5" id="KW-0547">Nucleotide-binding</keyword>
<dbReference type="GO" id="GO:0016020">
    <property type="term" value="C:membrane"/>
    <property type="evidence" value="ECO:0007669"/>
    <property type="project" value="InterPro"/>
</dbReference>
<dbReference type="GO" id="GO:0046983">
    <property type="term" value="F:protein dimerization activity"/>
    <property type="evidence" value="ECO:0007669"/>
    <property type="project" value="InterPro"/>
</dbReference>
<sequence>MRWRRVAGDVFLASVIVLSGNLEPGAKGHDVEPRWRPDVLVVNLVAIAVLLLSRRYPRAALGALLGLTVLTVPLGLYNIGTVTAVAVAVYVVSTRTDRRTATLLTIGVALLVTGLALAVGVAGPQFLLVVCLGGALGDAIRTQQAAMAAVTERAERAERTREAVARQRVAEERLAIARDLHDVVAHQIAVINLHAGVAAGAVRTRPDDAERALATIRQASRTVLSEIGDLLATLREPGAAAAVGLAHLDDVVRGLAADGLQVTVRRDGDLDALPSAVDVVALRVVQEALTNAHKHGADRHAHVRLQHHDQTLTVTVTNACAPQTTGPGTRHGLLGMAERVESVRGTLTAGPTSGTWTVRATLPTATSDVEEPAT</sequence>
<evidence type="ECO:0000256" key="10">
    <source>
        <dbReference type="SAM" id="Phobius"/>
    </source>
</evidence>